<accession>A0A4R6YMJ9</accession>
<dbReference type="RefSeq" id="WP_133821351.1">
    <property type="nucleotide sequence ID" value="NZ_SNZH01000020.1"/>
</dbReference>
<organism evidence="5 6">
    <name type="scientific">Tahibacter aquaticus</name>
    <dbReference type="NCBI Taxonomy" id="520092"/>
    <lineage>
        <taxon>Bacteria</taxon>
        <taxon>Pseudomonadati</taxon>
        <taxon>Pseudomonadota</taxon>
        <taxon>Gammaproteobacteria</taxon>
        <taxon>Lysobacterales</taxon>
        <taxon>Rhodanobacteraceae</taxon>
        <taxon>Tahibacter</taxon>
    </lineage>
</organism>
<dbReference type="GO" id="GO:0046872">
    <property type="term" value="F:metal ion binding"/>
    <property type="evidence" value="ECO:0007669"/>
    <property type="project" value="UniProtKB-KW"/>
</dbReference>
<sequence>MKRRTLFLIFVALACACTGTLTAADLRAIPGDSVYRFDATLSDQSGTEFHLGERRGRPLLVAMFYTSCRYVCPLIIDSVKGVEHALNETEPAHLRFLLISLDPARDDTAALKSVFDKRKLDAAHWTLARTSESNVRTLAALLGVRYRALADGEFNHTSALVLLDREGRRIASSEALGATPDPKFMAAVRNALEISTK</sequence>
<evidence type="ECO:0000256" key="2">
    <source>
        <dbReference type="PIRSR" id="PIRSR603782-1"/>
    </source>
</evidence>
<proteinExistence type="inferred from homology"/>
<feature type="signal peptide" evidence="4">
    <location>
        <begin position="1"/>
        <end position="23"/>
    </location>
</feature>
<keyword evidence="2" id="KW-0186">Copper</keyword>
<dbReference type="Gene3D" id="3.40.30.10">
    <property type="entry name" value="Glutaredoxin"/>
    <property type="match status" value="1"/>
</dbReference>
<keyword evidence="3" id="KW-1015">Disulfide bond</keyword>
<feature type="disulfide bond" description="Redox-active" evidence="3">
    <location>
        <begin position="68"/>
        <end position="72"/>
    </location>
</feature>
<feature type="binding site" evidence="2">
    <location>
        <position position="68"/>
    </location>
    <ligand>
        <name>Cu cation</name>
        <dbReference type="ChEBI" id="CHEBI:23378"/>
    </ligand>
</feature>
<dbReference type="SUPFAM" id="SSF52833">
    <property type="entry name" value="Thioredoxin-like"/>
    <property type="match status" value="1"/>
</dbReference>
<feature type="binding site" evidence="2">
    <location>
        <position position="156"/>
    </location>
    <ligand>
        <name>Cu cation</name>
        <dbReference type="ChEBI" id="CHEBI:23378"/>
    </ligand>
</feature>
<feature type="binding site" evidence="2">
    <location>
        <position position="72"/>
    </location>
    <ligand>
        <name>Cu cation</name>
        <dbReference type="ChEBI" id="CHEBI:23378"/>
    </ligand>
</feature>
<keyword evidence="6" id="KW-1185">Reference proteome</keyword>
<dbReference type="AlphaFoldDB" id="A0A4R6YMJ9"/>
<keyword evidence="2" id="KW-0479">Metal-binding</keyword>
<comment type="caution">
    <text evidence="5">The sequence shown here is derived from an EMBL/GenBank/DDBJ whole genome shotgun (WGS) entry which is preliminary data.</text>
</comment>
<evidence type="ECO:0000256" key="4">
    <source>
        <dbReference type="SAM" id="SignalP"/>
    </source>
</evidence>
<dbReference type="CDD" id="cd02968">
    <property type="entry name" value="SCO"/>
    <property type="match status" value="1"/>
</dbReference>
<dbReference type="PROSITE" id="PS51257">
    <property type="entry name" value="PROKAR_LIPOPROTEIN"/>
    <property type="match status" value="1"/>
</dbReference>
<name>A0A4R6YMJ9_9GAMM</name>
<dbReference type="PANTHER" id="PTHR12151">
    <property type="entry name" value="ELECTRON TRANSPORT PROTIN SCO1/SENC FAMILY MEMBER"/>
    <property type="match status" value="1"/>
</dbReference>
<dbReference type="Proteomes" id="UP000295293">
    <property type="component" value="Unassembled WGS sequence"/>
</dbReference>
<dbReference type="OrthoDB" id="6335573at2"/>
<evidence type="ECO:0000313" key="6">
    <source>
        <dbReference type="Proteomes" id="UP000295293"/>
    </source>
</evidence>
<reference evidence="5 6" key="1">
    <citation type="submission" date="2019-03" db="EMBL/GenBank/DDBJ databases">
        <title>Genomic Encyclopedia of Type Strains, Phase IV (KMG-IV): sequencing the most valuable type-strain genomes for metagenomic binning, comparative biology and taxonomic classification.</title>
        <authorList>
            <person name="Goeker M."/>
        </authorList>
    </citation>
    <scope>NUCLEOTIDE SEQUENCE [LARGE SCALE GENOMIC DNA]</scope>
    <source>
        <strain evidence="5 6">DSM 21667</strain>
    </source>
</reference>
<protein>
    <submittedName>
        <fullName evidence="5">Protein SCO1/2</fullName>
    </submittedName>
</protein>
<dbReference type="InterPro" id="IPR036249">
    <property type="entry name" value="Thioredoxin-like_sf"/>
</dbReference>
<evidence type="ECO:0000313" key="5">
    <source>
        <dbReference type="EMBL" id="TDR38535.1"/>
    </source>
</evidence>
<dbReference type="InterPro" id="IPR003782">
    <property type="entry name" value="SCO1/SenC"/>
</dbReference>
<feature type="chain" id="PRO_5020207760" evidence="4">
    <location>
        <begin position="24"/>
        <end position="197"/>
    </location>
</feature>
<comment type="similarity">
    <text evidence="1">Belongs to the SCO1/2 family.</text>
</comment>
<dbReference type="Pfam" id="PF02630">
    <property type="entry name" value="SCO1-SenC"/>
    <property type="match status" value="1"/>
</dbReference>
<evidence type="ECO:0000256" key="3">
    <source>
        <dbReference type="PIRSR" id="PIRSR603782-2"/>
    </source>
</evidence>
<keyword evidence="4" id="KW-0732">Signal</keyword>
<dbReference type="EMBL" id="SNZH01000020">
    <property type="protein sequence ID" value="TDR38535.1"/>
    <property type="molecule type" value="Genomic_DNA"/>
</dbReference>
<evidence type="ECO:0000256" key="1">
    <source>
        <dbReference type="ARBA" id="ARBA00010996"/>
    </source>
</evidence>
<gene>
    <name evidence="5" type="ORF">DFR29_12036</name>
</gene>
<dbReference type="PANTHER" id="PTHR12151:SF25">
    <property type="entry name" value="LINALOOL DEHYDRATASE_ISOMERASE DOMAIN-CONTAINING PROTEIN"/>
    <property type="match status" value="1"/>
</dbReference>